<proteinExistence type="predicted"/>
<dbReference type="PANTHER" id="PTHR12159">
    <property type="entry name" value="G/T AND G/U MISMATCH-SPECIFIC DNA GLYCOSYLASE"/>
    <property type="match status" value="1"/>
</dbReference>
<evidence type="ECO:0000313" key="6">
    <source>
        <dbReference type="Proteomes" id="UP000214688"/>
    </source>
</evidence>
<keyword evidence="6" id="KW-1185">Reference proteome</keyword>
<name>A0A223CZE5_9BACL</name>
<keyword evidence="2" id="KW-0378">Hydrolase</keyword>
<reference evidence="5 6" key="1">
    <citation type="journal article" date="2015" name="Int. J. Syst. Evol. Microbiol.">
        <title>Tumebacillus algifaecis sp. nov., isolated from decomposing algal scum.</title>
        <authorList>
            <person name="Wu Y.F."/>
            <person name="Zhang B."/>
            <person name="Xing P."/>
            <person name="Wu Q.L."/>
            <person name="Liu S.J."/>
        </authorList>
    </citation>
    <scope>NUCLEOTIDE SEQUENCE [LARGE SCALE GENOMIC DNA]</scope>
    <source>
        <strain evidence="5 6">THMBR28</strain>
    </source>
</reference>
<organism evidence="5 6">
    <name type="scientific">Tumebacillus algifaecis</name>
    <dbReference type="NCBI Taxonomy" id="1214604"/>
    <lineage>
        <taxon>Bacteria</taxon>
        <taxon>Bacillati</taxon>
        <taxon>Bacillota</taxon>
        <taxon>Bacilli</taxon>
        <taxon>Bacillales</taxon>
        <taxon>Alicyclobacillaceae</taxon>
        <taxon>Tumebacillus</taxon>
    </lineage>
</organism>
<dbReference type="InterPro" id="IPR015637">
    <property type="entry name" value="MUG/TDG"/>
</dbReference>
<dbReference type="CDD" id="cd10028">
    <property type="entry name" value="UDG-F2_TDG_MUG"/>
    <property type="match status" value="1"/>
</dbReference>
<dbReference type="Pfam" id="PF03167">
    <property type="entry name" value="UDG"/>
    <property type="match status" value="1"/>
</dbReference>
<evidence type="ECO:0000313" key="5">
    <source>
        <dbReference type="EMBL" id="ASS74447.1"/>
    </source>
</evidence>
<keyword evidence="1" id="KW-0227">DNA damage</keyword>
<evidence type="ECO:0000259" key="4">
    <source>
        <dbReference type="Pfam" id="PF03167"/>
    </source>
</evidence>
<dbReference type="InterPro" id="IPR005122">
    <property type="entry name" value="Uracil-DNA_glycosylase-like"/>
</dbReference>
<dbReference type="GO" id="GO:0006285">
    <property type="term" value="P:base-excision repair, AP site formation"/>
    <property type="evidence" value="ECO:0007669"/>
    <property type="project" value="InterPro"/>
</dbReference>
<dbReference type="Gene3D" id="3.40.470.10">
    <property type="entry name" value="Uracil-DNA glycosylase-like domain"/>
    <property type="match status" value="1"/>
</dbReference>
<keyword evidence="3" id="KW-0234">DNA repair</keyword>
<dbReference type="GO" id="GO:0004844">
    <property type="term" value="F:uracil DNA N-glycosylase activity"/>
    <property type="evidence" value="ECO:0007669"/>
    <property type="project" value="TreeGrafter"/>
</dbReference>
<gene>
    <name evidence="5" type="ORF">CIG75_05220</name>
</gene>
<dbReference type="Proteomes" id="UP000214688">
    <property type="component" value="Chromosome"/>
</dbReference>
<dbReference type="InterPro" id="IPR036895">
    <property type="entry name" value="Uracil-DNA_glycosylase-like_sf"/>
</dbReference>
<evidence type="ECO:0000256" key="2">
    <source>
        <dbReference type="ARBA" id="ARBA00022801"/>
    </source>
</evidence>
<dbReference type="EMBL" id="CP022657">
    <property type="protein sequence ID" value="ASS74447.1"/>
    <property type="molecule type" value="Genomic_DNA"/>
</dbReference>
<dbReference type="AlphaFoldDB" id="A0A223CZE5"/>
<dbReference type="GO" id="GO:0008263">
    <property type="term" value="F:pyrimidine-specific mismatch base pair DNA N-glycosylase activity"/>
    <property type="evidence" value="ECO:0007669"/>
    <property type="project" value="TreeGrafter"/>
</dbReference>
<dbReference type="KEGG" id="tab:CIG75_05220"/>
<evidence type="ECO:0000256" key="1">
    <source>
        <dbReference type="ARBA" id="ARBA00022763"/>
    </source>
</evidence>
<evidence type="ECO:0000256" key="3">
    <source>
        <dbReference type="ARBA" id="ARBA00023204"/>
    </source>
</evidence>
<accession>A0A223CZE5</accession>
<protein>
    <submittedName>
        <fullName evidence="5">Mismatch-specific DNA-glycosylase</fullName>
    </submittedName>
</protein>
<dbReference type="OrthoDB" id="9799921at2"/>
<dbReference type="SUPFAM" id="SSF52141">
    <property type="entry name" value="Uracil-DNA glycosylase-like"/>
    <property type="match status" value="1"/>
</dbReference>
<feature type="domain" description="Uracil-DNA glycosylase-like" evidence="4">
    <location>
        <begin position="14"/>
        <end position="168"/>
    </location>
</feature>
<sequence length="175" mass="19950">MYMRELNQQPIPDSIKKGLRILFIGYNPSLTSGEIGHNYAGRGNRFWRLLHDAGLTPRLIKPAEDRDLLEIGYGFTNIVARSTRRADEITRQEYAEGRVRLRELISEHTPMVACFVGKGVYEEYNGHRSIPWGVQPESAVPGVIDFVAPSSSGLVRMKYEDILEIYRELSVLVNR</sequence>
<dbReference type="PANTHER" id="PTHR12159:SF9">
    <property type="entry name" value="G_T MISMATCH-SPECIFIC THYMINE DNA GLYCOSYLASE"/>
    <property type="match status" value="1"/>
</dbReference>